<dbReference type="InterPro" id="IPR036388">
    <property type="entry name" value="WH-like_DNA-bd_sf"/>
</dbReference>
<dbReference type="Gene3D" id="1.10.10.10">
    <property type="entry name" value="Winged helix-like DNA-binding domain superfamily/Winged helix DNA-binding domain"/>
    <property type="match status" value="1"/>
</dbReference>
<keyword evidence="3" id="KW-1185">Reference proteome</keyword>
<dbReference type="OrthoDB" id="9814826at2"/>
<organism evidence="2 3">
    <name type="scientific">Terriglobus roseus</name>
    <dbReference type="NCBI Taxonomy" id="392734"/>
    <lineage>
        <taxon>Bacteria</taxon>
        <taxon>Pseudomonadati</taxon>
        <taxon>Acidobacteriota</taxon>
        <taxon>Terriglobia</taxon>
        <taxon>Terriglobales</taxon>
        <taxon>Acidobacteriaceae</taxon>
        <taxon>Terriglobus</taxon>
    </lineage>
</organism>
<name>A0A1G7H630_9BACT</name>
<evidence type="ECO:0000313" key="3">
    <source>
        <dbReference type="Proteomes" id="UP000182427"/>
    </source>
</evidence>
<dbReference type="Pfam" id="PF03551">
    <property type="entry name" value="PadR"/>
    <property type="match status" value="1"/>
</dbReference>
<protein>
    <submittedName>
        <fullName evidence="2">Transcriptional regulator, PadR family</fullName>
    </submittedName>
</protein>
<reference evidence="2 3" key="1">
    <citation type="submission" date="2016-10" db="EMBL/GenBank/DDBJ databases">
        <authorList>
            <person name="de Groot N.N."/>
        </authorList>
    </citation>
    <scope>NUCLEOTIDE SEQUENCE [LARGE SCALE GENOMIC DNA]</scope>
    <source>
        <strain evidence="2 3">GAS232</strain>
    </source>
</reference>
<sequence length="224" mass="24833">MFKFSMHCPDPRGFHRGDRRGRCGDRFAGEYAEGREGFFPGGRHGRFGGPRGPFGEGFGPFGKGRGGFGGGRERLFDSGVMRLVILRELAQEPAYGYQLIKRLEELMAGGYRPSAGVIYPTLTMLEEQGFTVATLNEAGKKVYSVTDEGKAFLNENQERLNELEHLMKAAGRGFARGRSPEIMEAMGALREAIGDRIRRDDSTPEQVRKVAELLQNAAKAIREI</sequence>
<dbReference type="SUPFAM" id="SSF46785">
    <property type="entry name" value="Winged helix' DNA-binding domain"/>
    <property type="match status" value="1"/>
</dbReference>
<proteinExistence type="predicted"/>
<dbReference type="PANTHER" id="PTHR43252:SF7">
    <property type="entry name" value="TRANSCRIPTIONAL REGULATOR YQJI"/>
    <property type="match status" value="1"/>
</dbReference>
<evidence type="ECO:0000313" key="2">
    <source>
        <dbReference type="EMBL" id="SDE95763.1"/>
    </source>
</evidence>
<dbReference type="RefSeq" id="WP_083344125.1">
    <property type="nucleotide sequence ID" value="NZ_LT629690.1"/>
</dbReference>
<evidence type="ECO:0000259" key="1">
    <source>
        <dbReference type="Pfam" id="PF03551"/>
    </source>
</evidence>
<dbReference type="InterPro" id="IPR036390">
    <property type="entry name" value="WH_DNA-bd_sf"/>
</dbReference>
<dbReference type="AlphaFoldDB" id="A0A1G7H630"/>
<feature type="domain" description="Transcription regulator PadR N-terminal" evidence="1">
    <location>
        <begin position="85"/>
        <end position="154"/>
    </location>
</feature>
<dbReference type="PANTHER" id="PTHR43252">
    <property type="entry name" value="TRANSCRIPTIONAL REGULATOR YQJI"/>
    <property type="match status" value="1"/>
</dbReference>
<dbReference type="Proteomes" id="UP000182427">
    <property type="component" value="Chromosome I"/>
</dbReference>
<dbReference type="InterPro" id="IPR005149">
    <property type="entry name" value="Tscrpt_reg_PadR_N"/>
</dbReference>
<gene>
    <name evidence="2" type="ORF">SAMN05444167_0923</name>
</gene>
<accession>A0A1G7H630</accession>
<dbReference type="EMBL" id="LT629690">
    <property type="protein sequence ID" value="SDE95763.1"/>
    <property type="molecule type" value="Genomic_DNA"/>
</dbReference>